<dbReference type="Gene3D" id="2.40.40.10">
    <property type="entry name" value="RlpA-like domain"/>
    <property type="match status" value="1"/>
</dbReference>
<feature type="signal peptide" evidence="1">
    <location>
        <begin position="1"/>
        <end position="25"/>
    </location>
</feature>
<dbReference type="Proteomes" id="UP000030652">
    <property type="component" value="Unassembled WGS sequence"/>
</dbReference>
<dbReference type="InterPro" id="IPR036908">
    <property type="entry name" value="RlpA-like_sf"/>
</dbReference>
<dbReference type="eggNOG" id="COG2821">
    <property type="taxonomic scope" value="Bacteria"/>
</dbReference>
<dbReference type="PANTHER" id="PTHR30124:SF0">
    <property type="entry name" value="MEMBRANE-BOUND LYTIC MUREIN TRANSGLYCOSYLASE A"/>
    <property type="match status" value="1"/>
</dbReference>
<dbReference type="GO" id="GO:0004553">
    <property type="term" value="F:hydrolase activity, hydrolyzing O-glycosyl compounds"/>
    <property type="evidence" value="ECO:0007669"/>
    <property type="project" value="InterPro"/>
</dbReference>
<dbReference type="Pfam" id="PF06725">
    <property type="entry name" value="3D"/>
    <property type="match status" value="1"/>
</dbReference>
<evidence type="ECO:0000256" key="1">
    <source>
        <dbReference type="SAM" id="SignalP"/>
    </source>
</evidence>
<proteinExistence type="predicted"/>
<dbReference type="CDD" id="cd14485">
    <property type="entry name" value="mltA_like_LT_A"/>
    <property type="match status" value="1"/>
</dbReference>
<dbReference type="GO" id="GO:0009254">
    <property type="term" value="P:peptidoglycan turnover"/>
    <property type="evidence" value="ECO:0007669"/>
    <property type="project" value="InterPro"/>
</dbReference>
<dbReference type="AlphaFoldDB" id="A0A0B0EJZ9"/>
<feature type="chain" id="PRO_5002055137" description="3D domain-containing protein" evidence="1">
    <location>
        <begin position="26"/>
        <end position="248"/>
    </location>
</feature>
<dbReference type="GO" id="GO:0009253">
    <property type="term" value="P:peptidoglycan catabolic process"/>
    <property type="evidence" value="ECO:0007669"/>
    <property type="project" value="TreeGrafter"/>
</dbReference>
<dbReference type="SUPFAM" id="SSF50685">
    <property type="entry name" value="Barwin-like endoglucanases"/>
    <property type="match status" value="2"/>
</dbReference>
<reference evidence="3 4" key="1">
    <citation type="submission" date="2014-10" db="EMBL/GenBank/DDBJ databases">
        <title>Draft genome of anammox bacterium scalindua brodae, obtained using differential coverage binning of sequence data from two enrichment reactors.</title>
        <authorList>
            <person name="Speth D.R."/>
            <person name="Russ L."/>
            <person name="Kartal B."/>
            <person name="Op den Camp H.J."/>
            <person name="Dutilh B.E."/>
            <person name="Jetten M.S."/>
        </authorList>
    </citation>
    <scope>NUCLEOTIDE SEQUENCE [LARGE SCALE GENOMIC DNA]</scope>
    <source>
        <strain evidence="3">RU1</strain>
    </source>
</reference>
<evidence type="ECO:0000259" key="2">
    <source>
        <dbReference type="Pfam" id="PF06725"/>
    </source>
</evidence>
<dbReference type="GO" id="GO:0019867">
    <property type="term" value="C:outer membrane"/>
    <property type="evidence" value="ECO:0007669"/>
    <property type="project" value="InterPro"/>
</dbReference>
<feature type="domain" description="3D" evidence="2">
    <location>
        <begin position="173"/>
        <end position="245"/>
    </location>
</feature>
<protein>
    <recommendedName>
        <fullName evidence="2">3D domain-containing protein</fullName>
    </recommendedName>
</protein>
<accession>A0A0B0EJZ9</accession>
<name>A0A0B0EJZ9_9BACT</name>
<dbReference type="EMBL" id="JRYO01000195">
    <property type="protein sequence ID" value="KHE91458.1"/>
    <property type="molecule type" value="Genomic_DNA"/>
</dbReference>
<dbReference type="InterPro" id="IPR010611">
    <property type="entry name" value="3D_dom"/>
</dbReference>
<sequence>MLQNNNTTYRLLSVALLVMIFQAGCTTTTVKQTSLLPTETGTGFAEITDSNQIPGFRDDYGRIELLYAVDNSREYFKKVKSYPDTFKSIGFTPEKQIDTLNLFRDGYVSSKSPQELSEFIAKNFRIFQANGKGSEGTVQFTGYGFAVFSDNVKRKWDHTVYNTAIGFPATQMRSIATGEGLFPLGGLAFAVIETGEQKGKSFFVLGHDTKSTIKTAAKADVFLGIGKEALHKAENFNTSGKLYYLLKR</sequence>
<evidence type="ECO:0000313" key="4">
    <source>
        <dbReference type="Proteomes" id="UP000030652"/>
    </source>
</evidence>
<dbReference type="PANTHER" id="PTHR30124">
    <property type="entry name" value="MEMBRANE-BOUND LYTIC MUREIN TRANSGLYCOSYLASE A"/>
    <property type="match status" value="1"/>
</dbReference>
<organism evidence="3 4">
    <name type="scientific">Candidatus Scalindua brodae</name>
    <dbReference type="NCBI Taxonomy" id="237368"/>
    <lineage>
        <taxon>Bacteria</taxon>
        <taxon>Pseudomonadati</taxon>
        <taxon>Planctomycetota</taxon>
        <taxon>Candidatus Brocadiia</taxon>
        <taxon>Candidatus Brocadiales</taxon>
        <taxon>Candidatus Scalinduaceae</taxon>
        <taxon>Candidatus Scalindua</taxon>
    </lineage>
</organism>
<comment type="caution">
    <text evidence="3">The sequence shown here is derived from an EMBL/GenBank/DDBJ whole genome shotgun (WGS) entry which is preliminary data.</text>
</comment>
<evidence type="ECO:0000313" key="3">
    <source>
        <dbReference type="EMBL" id="KHE91458.1"/>
    </source>
</evidence>
<dbReference type="InterPro" id="IPR026044">
    <property type="entry name" value="MltA"/>
</dbReference>
<dbReference type="GO" id="GO:0008933">
    <property type="term" value="F:peptidoglycan lytic transglycosylase activity"/>
    <property type="evidence" value="ECO:0007669"/>
    <property type="project" value="TreeGrafter"/>
</dbReference>
<keyword evidence="1" id="KW-0732">Signal</keyword>
<gene>
    <name evidence="3" type="ORF">SCABRO_02779</name>
</gene>